<evidence type="ECO:0000256" key="6">
    <source>
        <dbReference type="ARBA" id="ARBA00023239"/>
    </source>
</evidence>
<accession>A0A519BPZ4</accession>
<evidence type="ECO:0000313" key="8">
    <source>
        <dbReference type="EMBL" id="RZD19333.1"/>
    </source>
</evidence>
<keyword evidence="2" id="KW-0004">4Fe-4S</keyword>
<evidence type="ECO:0000313" key="9">
    <source>
        <dbReference type="Proteomes" id="UP000319296"/>
    </source>
</evidence>
<dbReference type="NCBIfam" id="NF004885">
    <property type="entry name" value="PRK06246.1"/>
    <property type="match status" value="1"/>
</dbReference>
<sequence length="279" mass="30126">MKIITYDQISNAVIDLITHAASNLPEDVAESLGNSLNIEISESGKSVLNKIIKNAEIAKNENKPLCQDTGLAVFFVEIGSDVKIEGGTITESINEGTRRGYEVGYLRKSTCDPLTRKNIGDNTPAIIHYEFVSGDKLKILYAAKGGGSENMSRIKMMKPSDGIKGIIDFAVETMEIAGPNPCPPNIIGIGIGGNFERSAVIAKKALFRNIGTINHDKELAEIEKTIYKKVNNIGTGPMGFGGVCTVLAVHIIKEPCHIASMPVAVNIECHSHRHTEIIL</sequence>
<evidence type="ECO:0000256" key="5">
    <source>
        <dbReference type="ARBA" id="ARBA00023014"/>
    </source>
</evidence>
<evidence type="ECO:0000256" key="3">
    <source>
        <dbReference type="ARBA" id="ARBA00022723"/>
    </source>
</evidence>
<gene>
    <name evidence="8" type="ORF">EVG15_00130</name>
</gene>
<evidence type="ECO:0000256" key="2">
    <source>
        <dbReference type="ARBA" id="ARBA00022485"/>
    </source>
</evidence>
<dbReference type="GO" id="GO:0046872">
    <property type="term" value="F:metal ion binding"/>
    <property type="evidence" value="ECO:0007669"/>
    <property type="project" value="UniProtKB-KW"/>
</dbReference>
<dbReference type="EMBL" id="SGBB01000001">
    <property type="protein sequence ID" value="RZD19333.1"/>
    <property type="molecule type" value="Genomic_DNA"/>
</dbReference>
<dbReference type="PANTHER" id="PTHR30389:SF17">
    <property type="entry name" value="L(+)-TARTRATE DEHYDRATASE SUBUNIT ALPHA-RELATED"/>
    <property type="match status" value="1"/>
</dbReference>
<reference evidence="8 9" key="1">
    <citation type="journal article" date="2019" name="ISME J.">
        <title>Insights into ecological role of a new deltaproteobacterial order Candidatus Acidulodesulfobacterales by metagenomics and metatranscriptomics.</title>
        <authorList>
            <person name="Tan S."/>
            <person name="Liu J."/>
            <person name="Fang Y."/>
            <person name="Hedlund B.P."/>
            <person name="Lian Z.H."/>
            <person name="Huang L.Y."/>
            <person name="Li J.T."/>
            <person name="Huang L.N."/>
            <person name="Li W.J."/>
            <person name="Jiang H.C."/>
            <person name="Dong H.L."/>
            <person name="Shu W.S."/>
        </authorList>
    </citation>
    <scope>NUCLEOTIDE SEQUENCE [LARGE SCALE GENOMIC DNA]</scope>
    <source>
        <strain evidence="8">AP1</strain>
    </source>
</reference>
<protein>
    <submittedName>
        <fullName evidence="8">Fumarate hydratase</fullName>
        <ecNumber evidence="8">4.2.1.2</ecNumber>
    </submittedName>
</protein>
<evidence type="ECO:0000256" key="4">
    <source>
        <dbReference type="ARBA" id="ARBA00023004"/>
    </source>
</evidence>
<evidence type="ECO:0000256" key="1">
    <source>
        <dbReference type="ARBA" id="ARBA00008876"/>
    </source>
</evidence>
<dbReference type="GO" id="GO:0004333">
    <property type="term" value="F:fumarate hydratase activity"/>
    <property type="evidence" value="ECO:0007669"/>
    <property type="project" value="UniProtKB-EC"/>
</dbReference>
<dbReference type="Proteomes" id="UP000319296">
    <property type="component" value="Unassembled WGS sequence"/>
</dbReference>
<name>A0A519BPZ4_9DELT</name>
<dbReference type="InterPro" id="IPR051208">
    <property type="entry name" value="Class-I_Fumarase/Tartrate_DH"/>
</dbReference>
<comment type="caution">
    <text evidence="8">The sequence shown here is derived from an EMBL/GenBank/DDBJ whole genome shotgun (WGS) entry which is preliminary data.</text>
</comment>
<dbReference type="AlphaFoldDB" id="A0A519BPZ4"/>
<keyword evidence="3" id="KW-0479">Metal-binding</keyword>
<dbReference type="InterPro" id="IPR004646">
    <property type="entry name" value="Fe-S_hydro-lyase_TtdA-typ_cat"/>
</dbReference>
<keyword evidence="4" id="KW-0408">Iron</keyword>
<dbReference type="NCBIfam" id="TIGR00722">
    <property type="entry name" value="ttdA_fumA_fumB"/>
    <property type="match status" value="1"/>
</dbReference>
<comment type="similarity">
    <text evidence="1">Belongs to the class-I fumarase family.</text>
</comment>
<dbReference type="EC" id="4.2.1.2" evidence="8"/>
<dbReference type="PANTHER" id="PTHR30389">
    <property type="entry name" value="FUMARATE HYDRATASE-RELATED"/>
    <property type="match status" value="1"/>
</dbReference>
<keyword evidence="6 8" id="KW-0456">Lyase</keyword>
<feature type="domain" description="Fe-S hydro-lyase tartrate dehydratase alpha-type catalytic" evidence="7">
    <location>
        <begin position="11"/>
        <end position="277"/>
    </location>
</feature>
<keyword evidence="5" id="KW-0411">Iron-sulfur</keyword>
<dbReference type="Pfam" id="PF05681">
    <property type="entry name" value="Fumerase"/>
    <property type="match status" value="1"/>
</dbReference>
<dbReference type="GO" id="GO:0051539">
    <property type="term" value="F:4 iron, 4 sulfur cluster binding"/>
    <property type="evidence" value="ECO:0007669"/>
    <property type="project" value="UniProtKB-KW"/>
</dbReference>
<organism evidence="8 9">
    <name type="scientific">Candidatus Acididesulfobacter diazotrophicus</name>
    <dbReference type="NCBI Taxonomy" id="2597226"/>
    <lineage>
        <taxon>Bacteria</taxon>
        <taxon>Deltaproteobacteria</taxon>
        <taxon>Candidatus Acidulodesulfobacterales</taxon>
        <taxon>Candidatus Acididesulfobacter</taxon>
    </lineage>
</organism>
<proteinExistence type="inferred from homology"/>
<evidence type="ECO:0000259" key="7">
    <source>
        <dbReference type="Pfam" id="PF05681"/>
    </source>
</evidence>